<reference evidence="2" key="1">
    <citation type="journal article" date="2014" name="Science">
        <title>Structural and functional partitioning of bread wheat chromosome 3B.</title>
        <authorList>
            <person name="Choulet F."/>
            <person name="Alberti A."/>
            <person name="Theil S."/>
            <person name="Glover N."/>
            <person name="Barbe V."/>
            <person name="Daron J."/>
            <person name="Pingault L."/>
            <person name="Sourdille P."/>
            <person name="Couloux A."/>
            <person name="Paux E."/>
            <person name="Leroy P."/>
            <person name="Mangenot S."/>
            <person name="Guilhot N."/>
            <person name="Le Gouis J."/>
            <person name="Balfourier F."/>
            <person name="Alaux M."/>
            <person name="Jamilloux V."/>
            <person name="Poulain J."/>
            <person name="Durand C."/>
            <person name="Bellec A."/>
            <person name="Gaspin C."/>
            <person name="Safar J."/>
            <person name="Dolezel J."/>
            <person name="Rogers J."/>
            <person name="Vandepoele K."/>
            <person name="Aury J.M."/>
            <person name="Mayer K."/>
            <person name="Berges H."/>
            <person name="Quesneville H."/>
            <person name="Wincker P."/>
            <person name="Feuillet C."/>
        </authorList>
    </citation>
    <scope>NUCLEOTIDE SEQUENCE</scope>
</reference>
<dbReference type="EMBL" id="HG670306">
    <property type="protein sequence ID" value="CDM86452.1"/>
    <property type="molecule type" value="Genomic_DNA"/>
</dbReference>
<gene>
    <name evidence="2" type="ORF">TRAES_3BF089000080CFD_c1</name>
</gene>
<organism evidence="2">
    <name type="scientific">Triticum aestivum</name>
    <name type="common">Wheat</name>
    <dbReference type="NCBI Taxonomy" id="4565"/>
    <lineage>
        <taxon>Eukaryota</taxon>
        <taxon>Viridiplantae</taxon>
        <taxon>Streptophyta</taxon>
        <taxon>Embryophyta</taxon>
        <taxon>Tracheophyta</taxon>
        <taxon>Spermatophyta</taxon>
        <taxon>Magnoliopsida</taxon>
        <taxon>Liliopsida</taxon>
        <taxon>Poales</taxon>
        <taxon>Poaceae</taxon>
        <taxon>BOP clade</taxon>
        <taxon>Pooideae</taxon>
        <taxon>Triticodae</taxon>
        <taxon>Triticeae</taxon>
        <taxon>Triticinae</taxon>
        <taxon>Triticum</taxon>
    </lineage>
</organism>
<evidence type="ECO:0000256" key="1">
    <source>
        <dbReference type="SAM" id="MobiDB-lite"/>
    </source>
</evidence>
<feature type="region of interest" description="Disordered" evidence="1">
    <location>
        <begin position="98"/>
        <end position="145"/>
    </location>
</feature>
<feature type="compositionally biased region" description="Basic and acidic residues" evidence="1">
    <location>
        <begin position="134"/>
        <end position="145"/>
    </location>
</feature>
<sequence>MPENVTGGLSHWLPDEFCGVTLVADKEFPGVCRWAKAYIDEEHVKRWLPDKGALVAIRVGPIAYRKHDHPSSDRSASATVLTTLLDRIIGNVIVGSIGNSSRLQNTGKGRHGYSSRLQNTGDGQHGDSYSDPLAKTRRDVSVNQK</sequence>
<evidence type="ECO:0000313" key="2">
    <source>
        <dbReference type="EMBL" id="CDM86452.1"/>
    </source>
</evidence>
<dbReference type="AlphaFoldDB" id="A0A077S4P2"/>
<protein>
    <submittedName>
        <fullName evidence="2">Uncharacterized protein</fullName>
    </submittedName>
</protein>
<proteinExistence type="predicted"/>
<dbReference type="HOGENOM" id="CLU_1790429_0_0_1"/>
<dbReference type="Gene3D" id="1.20.1050.10">
    <property type="match status" value="1"/>
</dbReference>
<name>A0A077S4P2_WHEAT</name>
<accession>A0A077S4P2</accession>